<evidence type="ECO:0000313" key="2">
    <source>
        <dbReference type="EMBL" id="AVM43047.1"/>
    </source>
</evidence>
<evidence type="ECO:0000313" key="3">
    <source>
        <dbReference type="Proteomes" id="UP000237947"/>
    </source>
</evidence>
<dbReference type="KEGG" id="fsa:C5Q98_07420"/>
<dbReference type="RefSeq" id="WP_106012994.1">
    <property type="nucleotide sequence ID" value="NZ_CP027226.1"/>
</dbReference>
<proteinExistence type="predicted"/>
<keyword evidence="1" id="KW-1133">Transmembrane helix</keyword>
<sequence>MLIKNNTKKRWIILVTIILLSYLVGIIFRFTWKDPSPKEVFDIFPLLSTSNDKDSIFTVEQEENKETIDTSKLNLSDLEAQADVITTGTVEEISKVTRYACYFKVKINEKYKGNITSKYFTYVVPITIINSAYNGNLMRINLNSGLLPLRVGENYLFLLEKIKFDSRTNIPNELKNSYYPIFKNLLGVYNLNVDEPIPMKTGEVYLADVPKNVVNSIVDFETLEIYNKFFKEVKDKYKDHK</sequence>
<accession>A0A2S0KPV6</accession>
<keyword evidence="1" id="KW-0812">Transmembrane</keyword>
<dbReference type="EMBL" id="CP027226">
    <property type="protein sequence ID" value="AVM43047.1"/>
    <property type="molecule type" value="Genomic_DNA"/>
</dbReference>
<keyword evidence="3" id="KW-1185">Reference proteome</keyword>
<dbReference type="Proteomes" id="UP000237947">
    <property type="component" value="Chromosome"/>
</dbReference>
<gene>
    <name evidence="2" type="ORF">C5Q98_07420</name>
</gene>
<feature type="transmembrane region" description="Helical" evidence="1">
    <location>
        <begin position="12"/>
        <end position="32"/>
    </location>
</feature>
<dbReference type="AlphaFoldDB" id="A0A2S0KPV6"/>
<keyword evidence="1" id="KW-0472">Membrane</keyword>
<evidence type="ECO:0000256" key="1">
    <source>
        <dbReference type="SAM" id="Phobius"/>
    </source>
</evidence>
<name>A0A2S0KPV6_9FIRM</name>
<organism evidence="2 3">
    <name type="scientific">Fastidiosipila sanguinis</name>
    <dbReference type="NCBI Taxonomy" id="236753"/>
    <lineage>
        <taxon>Bacteria</taxon>
        <taxon>Bacillati</taxon>
        <taxon>Bacillota</taxon>
        <taxon>Clostridia</taxon>
        <taxon>Eubacteriales</taxon>
        <taxon>Oscillospiraceae</taxon>
        <taxon>Fastidiosipila</taxon>
    </lineage>
</organism>
<protein>
    <submittedName>
        <fullName evidence="2">Uncharacterized protein</fullName>
    </submittedName>
</protein>
<reference evidence="3" key="1">
    <citation type="submission" date="2018-02" db="EMBL/GenBank/DDBJ databases">
        <authorList>
            <person name="Holder M.E."/>
            <person name="Ajami N.J."/>
            <person name="Petrosino J.F."/>
        </authorList>
    </citation>
    <scope>NUCLEOTIDE SEQUENCE [LARGE SCALE GENOMIC DNA]</scope>
    <source>
        <strain evidence="3">CCUG 47711</strain>
    </source>
</reference>